<sequence length="292" mass="32063">MKTQEILTKAKNEGWALGAFNAGNLEIAKAIVQAAQNQQAPVIMETSAGELEHFGLKNFLSLVENYRQELGLTILTNLDHGPGLEECQTAIEAGYNLVHFDGSSLPYEENAKITKALVEQAHQKGVLIEAEIDKILGDSRAYSELPESIQASGDYTDSQKAADFVAQTGCDILAVFIGNLHGTYQQSPRLDLERLRSIAEKVSCFLSLHGGSGLFEEDVKKAIQIGRIVKVNVNTELRLAYRSTLENVLRGSDEVAVYKIMPPVVAAVQKVVEEKIQLFRQKQTCLFGSRAI</sequence>
<evidence type="ECO:0000313" key="5">
    <source>
        <dbReference type="Proteomes" id="UP000229753"/>
    </source>
</evidence>
<dbReference type="InterPro" id="IPR013785">
    <property type="entry name" value="Aldolase_TIM"/>
</dbReference>
<reference evidence="5" key="1">
    <citation type="submission" date="2017-09" db="EMBL/GenBank/DDBJ databases">
        <title>Depth-based differentiation of microbial function through sediment-hosted aquifers and enrichment of novel symbionts in the deep terrestrial subsurface.</title>
        <authorList>
            <person name="Probst A.J."/>
            <person name="Ladd B."/>
            <person name="Jarett J.K."/>
            <person name="Geller-Mcgrath D.E."/>
            <person name="Sieber C.M.K."/>
            <person name="Emerson J.B."/>
            <person name="Anantharaman K."/>
            <person name="Thomas B.C."/>
            <person name="Malmstrom R."/>
            <person name="Stieglmeier M."/>
            <person name="Klingl A."/>
            <person name="Woyke T."/>
            <person name="Ryan C.M."/>
            <person name="Banfield J.F."/>
        </authorList>
    </citation>
    <scope>NUCLEOTIDE SEQUENCE [LARGE SCALE GENOMIC DNA]</scope>
</reference>
<comment type="caution">
    <text evidence="4">The sequence shown here is derived from an EMBL/GenBank/DDBJ whole genome shotgun (WGS) entry which is preliminary data.</text>
</comment>
<feature type="binding site" evidence="3">
    <location>
        <position position="101"/>
    </location>
    <ligand>
        <name>Zn(2+)</name>
        <dbReference type="ChEBI" id="CHEBI:29105"/>
        <label>2</label>
    </ligand>
</feature>
<feature type="binding site" evidence="3">
    <location>
        <position position="80"/>
    </location>
    <ligand>
        <name>Zn(2+)</name>
        <dbReference type="ChEBI" id="CHEBI:29105"/>
        <label>1</label>
        <note>catalytic</note>
    </ligand>
</feature>
<feature type="binding site" evidence="3">
    <location>
        <position position="209"/>
    </location>
    <ligand>
        <name>Zn(2+)</name>
        <dbReference type="ChEBI" id="CHEBI:29105"/>
        <label>1</label>
        <note>catalytic</note>
    </ligand>
</feature>
<dbReference type="InterPro" id="IPR050246">
    <property type="entry name" value="Class_II_FBP_aldolase"/>
</dbReference>
<protein>
    <submittedName>
        <fullName evidence="4">Tagatose-bisphosphate aldolase</fullName>
    </submittedName>
</protein>
<feature type="binding site" evidence="2">
    <location>
        <position position="182"/>
    </location>
    <ligand>
        <name>dihydroxyacetone phosphate</name>
        <dbReference type="ChEBI" id="CHEBI:57642"/>
    </ligand>
</feature>
<keyword evidence="3" id="KW-0479">Metal-binding</keyword>
<dbReference type="SUPFAM" id="SSF51569">
    <property type="entry name" value="Aldolase"/>
    <property type="match status" value="1"/>
</dbReference>
<dbReference type="EMBL" id="PFNO01000129">
    <property type="protein sequence ID" value="PIZ48316.1"/>
    <property type="molecule type" value="Genomic_DNA"/>
</dbReference>
<feature type="binding site" evidence="3">
    <location>
        <position position="181"/>
    </location>
    <ligand>
        <name>Zn(2+)</name>
        <dbReference type="ChEBI" id="CHEBI:29105"/>
        <label>1</label>
        <note>catalytic</note>
    </ligand>
</feature>
<feature type="binding site" evidence="2">
    <location>
        <begin position="210"/>
        <end position="212"/>
    </location>
    <ligand>
        <name>dihydroxyacetone phosphate</name>
        <dbReference type="ChEBI" id="CHEBI:57642"/>
    </ligand>
</feature>
<feature type="active site" description="Proton donor" evidence="1">
    <location>
        <position position="79"/>
    </location>
</feature>
<dbReference type="Proteomes" id="UP000229753">
    <property type="component" value="Unassembled WGS sequence"/>
</dbReference>
<dbReference type="PIRSF" id="PIRSF001359">
    <property type="entry name" value="F_bP_aldolase_II"/>
    <property type="match status" value="1"/>
</dbReference>
<gene>
    <name evidence="4" type="primary">kbaY</name>
    <name evidence="4" type="synonym">agaY</name>
    <name evidence="4" type="ORF">COY29_04015</name>
</gene>
<dbReference type="CDD" id="cd00947">
    <property type="entry name" value="TBP_aldolase_IIB"/>
    <property type="match status" value="1"/>
</dbReference>
<dbReference type="PANTHER" id="PTHR30304">
    <property type="entry name" value="D-TAGATOSE-1,6-BISPHOSPHATE ALDOLASE"/>
    <property type="match status" value="1"/>
</dbReference>
<keyword evidence="3" id="KW-0862">Zinc</keyword>
<dbReference type="Gene3D" id="3.20.20.70">
    <property type="entry name" value="Aldolase class I"/>
    <property type="match status" value="1"/>
</dbReference>
<dbReference type="GO" id="GO:0005975">
    <property type="term" value="P:carbohydrate metabolic process"/>
    <property type="evidence" value="ECO:0007669"/>
    <property type="project" value="InterPro"/>
</dbReference>
<evidence type="ECO:0000256" key="1">
    <source>
        <dbReference type="PIRSR" id="PIRSR001359-1"/>
    </source>
</evidence>
<feature type="binding site" evidence="3">
    <location>
        <position position="131"/>
    </location>
    <ligand>
        <name>Zn(2+)</name>
        <dbReference type="ChEBI" id="CHEBI:29105"/>
        <label>2</label>
    </ligand>
</feature>
<evidence type="ECO:0000313" key="4">
    <source>
        <dbReference type="EMBL" id="PIZ48316.1"/>
    </source>
</evidence>
<evidence type="ECO:0000256" key="2">
    <source>
        <dbReference type="PIRSR" id="PIRSR001359-2"/>
    </source>
</evidence>
<accession>A0A2M7TM96</accession>
<dbReference type="PANTHER" id="PTHR30304:SF0">
    <property type="entry name" value="D-TAGATOSE-1,6-BISPHOSPHATE ALDOLASE SUBUNIT GATY-RELATED"/>
    <property type="match status" value="1"/>
</dbReference>
<dbReference type="Pfam" id="PF01116">
    <property type="entry name" value="F_bP_aldolase"/>
    <property type="match status" value="1"/>
</dbReference>
<dbReference type="GO" id="GO:0008270">
    <property type="term" value="F:zinc ion binding"/>
    <property type="evidence" value="ECO:0007669"/>
    <property type="project" value="InterPro"/>
</dbReference>
<proteinExistence type="predicted"/>
<feature type="binding site" evidence="2">
    <location>
        <begin position="232"/>
        <end position="235"/>
    </location>
    <ligand>
        <name>dihydroxyacetone phosphate</name>
        <dbReference type="ChEBI" id="CHEBI:57642"/>
    </ligand>
</feature>
<dbReference type="GO" id="GO:0016832">
    <property type="term" value="F:aldehyde-lyase activity"/>
    <property type="evidence" value="ECO:0007669"/>
    <property type="project" value="InterPro"/>
</dbReference>
<comment type="cofactor">
    <cofactor evidence="3">
        <name>Zn(2+)</name>
        <dbReference type="ChEBI" id="CHEBI:29105"/>
    </cofactor>
    <text evidence="3">Binds 2 Zn(2+) ions per subunit. One is catalytic and the other provides a structural contribution.</text>
</comment>
<name>A0A2M7TM96_9BACT</name>
<organism evidence="4 5">
    <name type="scientific">Candidatus Woesebacteria bacterium CG_4_10_14_0_2_um_filter_39_14</name>
    <dbReference type="NCBI Taxonomy" id="1975054"/>
    <lineage>
        <taxon>Bacteria</taxon>
        <taxon>Candidatus Woeseibacteriota</taxon>
    </lineage>
</organism>
<evidence type="ECO:0000256" key="3">
    <source>
        <dbReference type="PIRSR" id="PIRSR001359-3"/>
    </source>
</evidence>
<dbReference type="InterPro" id="IPR000771">
    <property type="entry name" value="FBA_II"/>
</dbReference>
<dbReference type="AlphaFoldDB" id="A0A2M7TM96"/>